<feature type="region of interest" description="Disordered" evidence="1">
    <location>
        <begin position="1"/>
        <end position="71"/>
    </location>
</feature>
<dbReference type="Proteomes" id="UP000691718">
    <property type="component" value="Unassembled WGS sequence"/>
</dbReference>
<dbReference type="EMBL" id="CAJQZP010000117">
    <property type="protein sequence ID" value="CAG4939508.1"/>
    <property type="molecule type" value="Genomic_DNA"/>
</dbReference>
<protein>
    <submittedName>
        <fullName evidence="2">(apollo) hypothetical protein</fullName>
    </submittedName>
</protein>
<feature type="compositionally biased region" description="Low complexity" evidence="1">
    <location>
        <begin position="9"/>
        <end position="20"/>
    </location>
</feature>
<accession>A0A8S3W405</accession>
<sequence>MFSGVFPWKSSSSKTQESTTPGVTWRLFGSKSTNNLAVKASPETQKSLSPVSSAANTPHHHKRQGSSASEKQFEDLVASSIALIQHDRPSNLPAKCTEEALRHKAEHARMVQAARRRVEREAAARLARLHESLRLEERLARHAHEWSRTILPDWQNM</sequence>
<keyword evidence="3" id="KW-1185">Reference proteome</keyword>
<comment type="caution">
    <text evidence="2">The sequence shown here is derived from an EMBL/GenBank/DDBJ whole genome shotgun (WGS) entry which is preliminary data.</text>
</comment>
<evidence type="ECO:0000313" key="2">
    <source>
        <dbReference type="EMBL" id="CAG4939508.1"/>
    </source>
</evidence>
<dbReference type="OrthoDB" id="294251at2759"/>
<organism evidence="2 3">
    <name type="scientific">Parnassius apollo</name>
    <name type="common">Apollo butterfly</name>
    <name type="synonym">Papilio apollo</name>
    <dbReference type="NCBI Taxonomy" id="110799"/>
    <lineage>
        <taxon>Eukaryota</taxon>
        <taxon>Metazoa</taxon>
        <taxon>Ecdysozoa</taxon>
        <taxon>Arthropoda</taxon>
        <taxon>Hexapoda</taxon>
        <taxon>Insecta</taxon>
        <taxon>Pterygota</taxon>
        <taxon>Neoptera</taxon>
        <taxon>Endopterygota</taxon>
        <taxon>Lepidoptera</taxon>
        <taxon>Glossata</taxon>
        <taxon>Ditrysia</taxon>
        <taxon>Papilionoidea</taxon>
        <taxon>Papilionidae</taxon>
        <taxon>Parnassiinae</taxon>
        <taxon>Parnassini</taxon>
        <taxon>Parnassius</taxon>
        <taxon>Parnassius</taxon>
    </lineage>
</organism>
<evidence type="ECO:0000256" key="1">
    <source>
        <dbReference type="SAM" id="MobiDB-lite"/>
    </source>
</evidence>
<proteinExistence type="predicted"/>
<dbReference type="AlphaFoldDB" id="A0A8S3W405"/>
<evidence type="ECO:0000313" key="3">
    <source>
        <dbReference type="Proteomes" id="UP000691718"/>
    </source>
</evidence>
<feature type="compositionally biased region" description="Polar residues" evidence="1">
    <location>
        <begin position="30"/>
        <end position="56"/>
    </location>
</feature>
<name>A0A8S3W405_PARAO</name>
<gene>
    <name evidence="2" type="ORF">PAPOLLO_LOCUS1837</name>
</gene>
<reference evidence="2" key="1">
    <citation type="submission" date="2021-04" db="EMBL/GenBank/DDBJ databases">
        <authorList>
            <person name="Tunstrom K."/>
        </authorList>
    </citation>
    <scope>NUCLEOTIDE SEQUENCE</scope>
</reference>